<keyword evidence="3" id="KW-0804">Transcription</keyword>
<dbReference type="GO" id="GO:0003677">
    <property type="term" value="F:DNA binding"/>
    <property type="evidence" value="ECO:0007669"/>
    <property type="project" value="UniProtKB-KW"/>
</dbReference>
<evidence type="ECO:0000313" key="6">
    <source>
        <dbReference type="Proteomes" id="UP000220102"/>
    </source>
</evidence>
<evidence type="ECO:0000256" key="2">
    <source>
        <dbReference type="ARBA" id="ARBA00023125"/>
    </source>
</evidence>
<evidence type="ECO:0000259" key="4">
    <source>
        <dbReference type="Pfam" id="PF00717"/>
    </source>
</evidence>
<accession>A0A2A8CZH0</accession>
<dbReference type="OrthoDB" id="796548at2"/>
<keyword evidence="6" id="KW-1185">Reference proteome</keyword>
<dbReference type="PANTHER" id="PTHR40661:SF1">
    <property type="entry name" value="HTH CRO_C1-TYPE DOMAIN-CONTAINING PROTEIN"/>
    <property type="match status" value="1"/>
</dbReference>
<evidence type="ECO:0000313" key="5">
    <source>
        <dbReference type="EMBL" id="PEN13993.1"/>
    </source>
</evidence>
<dbReference type="InterPro" id="IPR015927">
    <property type="entry name" value="Peptidase_S24_S26A/B/C"/>
</dbReference>
<dbReference type="Proteomes" id="UP000220102">
    <property type="component" value="Unassembled WGS sequence"/>
</dbReference>
<reference evidence="5 6" key="1">
    <citation type="submission" date="2017-10" db="EMBL/GenBank/DDBJ databases">
        <title>Draft genome of Longibacter Salinarum.</title>
        <authorList>
            <person name="Goh K.M."/>
            <person name="Shamsir M.S."/>
            <person name="Lim S.W."/>
        </authorList>
    </citation>
    <scope>NUCLEOTIDE SEQUENCE [LARGE SCALE GENOMIC DNA]</scope>
    <source>
        <strain evidence="5 6">KCTC 52045</strain>
    </source>
</reference>
<organism evidence="5 6">
    <name type="scientific">Longibacter salinarum</name>
    <dbReference type="NCBI Taxonomy" id="1850348"/>
    <lineage>
        <taxon>Bacteria</taxon>
        <taxon>Pseudomonadati</taxon>
        <taxon>Rhodothermota</taxon>
        <taxon>Rhodothermia</taxon>
        <taxon>Rhodothermales</taxon>
        <taxon>Salisaetaceae</taxon>
        <taxon>Longibacter</taxon>
    </lineage>
</organism>
<keyword evidence="1" id="KW-0805">Transcription regulation</keyword>
<dbReference type="InterPro" id="IPR039418">
    <property type="entry name" value="LexA-like"/>
</dbReference>
<dbReference type="InterPro" id="IPR036286">
    <property type="entry name" value="LexA/Signal_pep-like_sf"/>
</dbReference>
<evidence type="ECO:0000256" key="1">
    <source>
        <dbReference type="ARBA" id="ARBA00023015"/>
    </source>
</evidence>
<comment type="caution">
    <text evidence="5">The sequence shown here is derived from an EMBL/GenBank/DDBJ whole genome shotgun (WGS) entry which is preliminary data.</text>
</comment>
<keyword evidence="2" id="KW-0238">DNA-binding</keyword>
<dbReference type="RefSeq" id="WP_098075156.1">
    <property type="nucleotide sequence ID" value="NZ_PDEQ01000003.1"/>
</dbReference>
<dbReference type="SUPFAM" id="SSF51306">
    <property type="entry name" value="LexA/Signal peptidase"/>
    <property type="match status" value="1"/>
</dbReference>
<gene>
    <name evidence="5" type="ORF">CRI94_08055</name>
</gene>
<protein>
    <recommendedName>
        <fullName evidence="4">Peptidase S24/S26A/S26B/S26C domain-containing protein</fullName>
    </recommendedName>
</protein>
<dbReference type="EMBL" id="PDEQ01000003">
    <property type="protein sequence ID" value="PEN13993.1"/>
    <property type="molecule type" value="Genomic_DNA"/>
</dbReference>
<evidence type="ECO:0000256" key="3">
    <source>
        <dbReference type="ARBA" id="ARBA00023163"/>
    </source>
</evidence>
<dbReference type="Gene3D" id="2.10.109.10">
    <property type="entry name" value="Umud Fragment, subunit A"/>
    <property type="match status" value="1"/>
</dbReference>
<feature type="domain" description="Peptidase S24/S26A/S26B/S26C" evidence="4">
    <location>
        <begin position="132"/>
        <end position="231"/>
    </location>
</feature>
<dbReference type="PANTHER" id="PTHR40661">
    <property type="match status" value="1"/>
</dbReference>
<dbReference type="Pfam" id="PF00717">
    <property type="entry name" value="Peptidase_S24"/>
    <property type="match status" value="1"/>
</dbReference>
<name>A0A2A8CZH0_9BACT</name>
<proteinExistence type="predicted"/>
<sequence>MPVSTHKPPRPIAEVREETRTWLNHVCDEHFGGNVRRMATSLGYDDAGRSKLDRILKGKTIKIDSELLVDVKDFLREQDIEFLEPGSPYSDPDADQHNLSLTFCSIEVVRRNGTYVAERMEKGRYHVDPAEVNDTDVTGDDLFVIPVEGDSMDPEFRSGDRLIIQSVSTPDYQFIPGDGVYLYRLEESIQIKRLMRKPKRIVQVVPANAKYESYQIQTDDAEVDIEILGRVWARVKRY</sequence>
<dbReference type="CDD" id="cd06529">
    <property type="entry name" value="S24_LexA-like"/>
    <property type="match status" value="1"/>
</dbReference>
<dbReference type="AlphaFoldDB" id="A0A2A8CZH0"/>